<gene>
    <name evidence="2" type="ORF">ASZ90_013800</name>
</gene>
<dbReference type="HAMAP" id="MF_01095">
    <property type="entry name" value="UPF0292"/>
    <property type="match status" value="1"/>
</dbReference>
<accession>A0A0W8F6M3</accession>
<reference evidence="2" key="1">
    <citation type="journal article" date="2015" name="Proc. Natl. Acad. Sci. U.S.A.">
        <title>Networks of energetic and metabolic interactions define dynamics in microbial communities.</title>
        <authorList>
            <person name="Embree M."/>
            <person name="Liu J.K."/>
            <person name="Al-Bassam M.M."/>
            <person name="Zengler K."/>
        </authorList>
    </citation>
    <scope>NUCLEOTIDE SEQUENCE</scope>
</reference>
<dbReference type="InterPro" id="IPR006171">
    <property type="entry name" value="TOPRIM_dom"/>
</dbReference>
<proteinExistence type="inferred from homology"/>
<dbReference type="SMART" id="SM00493">
    <property type="entry name" value="TOPRIM"/>
    <property type="match status" value="1"/>
</dbReference>
<feature type="domain" description="Toprim" evidence="1">
    <location>
        <begin position="38"/>
        <end position="127"/>
    </location>
</feature>
<dbReference type="SUPFAM" id="SSF110455">
    <property type="entry name" value="Toprim domain"/>
    <property type="match status" value="1"/>
</dbReference>
<organism evidence="2">
    <name type="scientific">hydrocarbon metagenome</name>
    <dbReference type="NCBI Taxonomy" id="938273"/>
    <lineage>
        <taxon>unclassified sequences</taxon>
        <taxon>metagenomes</taxon>
        <taxon>ecological metagenomes</taxon>
    </lineage>
</organism>
<dbReference type="InterPro" id="IPR022972">
    <property type="entry name" value="UPF0292"/>
</dbReference>
<evidence type="ECO:0000313" key="2">
    <source>
        <dbReference type="EMBL" id="KUG16538.1"/>
    </source>
</evidence>
<evidence type="ECO:0000259" key="1">
    <source>
        <dbReference type="PROSITE" id="PS50880"/>
    </source>
</evidence>
<protein>
    <submittedName>
        <fullName evidence="2">Small primase-like protein (Toprim domain)</fullName>
    </submittedName>
</protein>
<comment type="caution">
    <text evidence="2">The sequence shown here is derived from an EMBL/GenBank/DDBJ whole genome shotgun (WGS) entry which is preliminary data.</text>
</comment>
<dbReference type="Gene3D" id="3.40.1360.10">
    <property type="match status" value="1"/>
</dbReference>
<dbReference type="AlphaFoldDB" id="A0A0W8F6M3"/>
<dbReference type="Pfam" id="PF01751">
    <property type="entry name" value="Toprim"/>
    <property type="match status" value="1"/>
</dbReference>
<sequence>MKGSVRDREREECKDKGTYDLDALEELLAALVEASGQGAATIVEGRRDELALRALGLTGPVIMASRRSALDLAEDAARSYREIILLTDWDRKGDEMARTIEQHLWSVGSRPDGEIRSRIKKLVRKEIKDVESLHRYMERMRYLYGH</sequence>
<dbReference type="PANTHER" id="PTHR39964:SF2">
    <property type="entry name" value="UPF0292 PROTEIN MJ1624"/>
    <property type="match status" value="1"/>
</dbReference>
<dbReference type="PROSITE" id="PS50880">
    <property type="entry name" value="TOPRIM"/>
    <property type="match status" value="1"/>
</dbReference>
<name>A0A0W8F6M3_9ZZZZ</name>
<dbReference type="PANTHER" id="PTHR39964">
    <property type="entry name" value="UPF0292 PROTEIN TK1411"/>
    <property type="match status" value="1"/>
</dbReference>
<dbReference type="EMBL" id="LNQE01001491">
    <property type="protein sequence ID" value="KUG16538.1"/>
    <property type="molecule type" value="Genomic_DNA"/>
</dbReference>